<dbReference type="EMBL" id="CP002480">
    <property type="protein sequence ID" value="ADW70416.1"/>
    <property type="molecule type" value="Genomic_DNA"/>
</dbReference>
<dbReference type="InterPro" id="IPR008969">
    <property type="entry name" value="CarboxyPept-like_regulatory"/>
</dbReference>
<dbReference type="AlphaFoldDB" id="E8X3B5"/>
<gene>
    <name evidence="2" type="ordered locus">AciX9_3410</name>
</gene>
<feature type="chain" id="PRO_5003233619" description="Carboxypeptidase regulatory-like domain-containing protein" evidence="1">
    <location>
        <begin position="25"/>
        <end position="126"/>
    </location>
</feature>
<dbReference type="RefSeq" id="WP_013581728.1">
    <property type="nucleotide sequence ID" value="NC_015064.1"/>
</dbReference>
<evidence type="ECO:0000256" key="1">
    <source>
        <dbReference type="SAM" id="SignalP"/>
    </source>
</evidence>
<dbReference type="Proteomes" id="UP000000343">
    <property type="component" value="Chromosome"/>
</dbReference>
<sequence>MARTNFTQRVTGSLVLSFALFTSASTVGSVAVLSAQARGPVQRVVQGTVQDKNGVAIKGAVVYLQDSRTNSVKSAIALDNGSYRFVQLTQGTDYSIWAKSEDKKSATKTISSFDTKNELTINLKID</sequence>
<name>E8X3B5_GRATM</name>
<dbReference type="OrthoDB" id="120565at2"/>
<reference evidence="3" key="1">
    <citation type="submission" date="2011-01" db="EMBL/GenBank/DDBJ databases">
        <title>Complete sequence of chromosome of Acidobacterium sp. MP5ACTX9.</title>
        <authorList>
            <consortium name="US DOE Joint Genome Institute"/>
            <person name="Lucas S."/>
            <person name="Copeland A."/>
            <person name="Lapidus A."/>
            <person name="Cheng J.-F."/>
            <person name="Goodwin L."/>
            <person name="Pitluck S."/>
            <person name="Teshima H."/>
            <person name="Detter J.C."/>
            <person name="Han C."/>
            <person name="Tapia R."/>
            <person name="Land M."/>
            <person name="Hauser L."/>
            <person name="Kyrpides N."/>
            <person name="Ivanova N."/>
            <person name="Ovchinnikova G."/>
            <person name="Pagani I."/>
            <person name="Rawat S.R."/>
            <person name="Mannisto M."/>
            <person name="Haggblom M.M."/>
            <person name="Woyke T."/>
        </authorList>
    </citation>
    <scope>NUCLEOTIDE SEQUENCE [LARGE SCALE GENOMIC DNA]</scope>
    <source>
        <strain evidence="3">MP5ACTX9</strain>
    </source>
</reference>
<dbReference type="STRING" id="1198114.AciX9_3410"/>
<dbReference type="KEGG" id="acm:AciX9_3410"/>
<evidence type="ECO:0008006" key="4">
    <source>
        <dbReference type="Google" id="ProtNLM"/>
    </source>
</evidence>
<dbReference type="PaxDb" id="1198114-AciX9_3410"/>
<protein>
    <recommendedName>
        <fullName evidence="4">Carboxypeptidase regulatory-like domain-containing protein</fullName>
    </recommendedName>
</protein>
<dbReference type="Pfam" id="PF13620">
    <property type="entry name" value="CarboxypepD_reg"/>
    <property type="match status" value="1"/>
</dbReference>
<dbReference type="eggNOG" id="ENOG5033D5F">
    <property type="taxonomic scope" value="Bacteria"/>
</dbReference>
<dbReference type="Gene3D" id="2.60.40.1120">
    <property type="entry name" value="Carboxypeptidase-like, regulatory domain"/>
    <property type="match status" value="1"/>
</dbReference>
<organism evidence="3">
    <name type="scientific">Granulicella tundricola (strain ATCC BAA-1859 / DSM 23138 / MP5ACTX9)</name>
    <dbReference type="NCBI Taxonomy" id="1198114"/>
    <lineage>
        <taxon>Bacteria</taxon>
        <taxon>Pseudomonadati</taxon>
        <taxon>Acidobacteriota</taxon>
        <taxon>Terriglobia</taxon>
        <taxon>Terriglobales</taxon>
        <taxon>Acidobacteriaceae</taxon>
        <taxon>Granulicella</taxon>
    </lineage>
</organism>
<dbReference type="SUPFAM" id="SSF49464">
    <property type="entry name" value="Carboxypeptidase regulatory domain-like"/>
    <property type="match status" value="1"/>
</dbReference>
<dbReference type="HOGENOM" id="CLU_1978401_0_0_0"/>
<keyword evidence="1" id="KW-0732">Signal</keyword>
<proteinExistence type="predicted"/>
<feature type="signal peptide" evidence="1">
    <location>
        <begin position="1"/>
        <end position="24"/>
    </location>
</feature>
<accession>E8X3B5</accession>
<evidence type="ECO:0000313" key="3">
    <source>
        <dbReference type="Proteomes" id="UP000000343"/>
    </source>
</evidence>
<evidence type="ECO:0000313" key="2">
    <source>
        <dbReference type="EMBL" id="ADW70416.1"/>
    </source>
</evidence>
<keyword evidence="3" id="KW-1185">Reference proteome</keyword>